<keyword evidence="1" id="KW-0732">Signal</keyword>
<organism evidence="2 3">
    <name type="scientific">Gryllus longicercus</name>
    <dbReference type="NCBI Taxonomy" id="2509291"/>
    <lineage>
        <taxon>Eukaryota</taxon>
        <taxon>Metazoa</taxon>
        <taxon>Ecdysozoa</taxon>
        <taxon>Arthropoda</taxon>
        <taxon>Hexapoda</taxon>
        <taxon>Insecta</taxon>
        <taxon>Pterygota</taxon>
        <taxon>Neoptera</taxon>
        <taxon>Polyneoptera</taxon>
        <taxon>Orthoptera</taxon>
        <taxon>Ensifera</taxon>
        <taxon>Gryllidea</taxon>
        <taxon>Grylloidea</taxon>
        <taxon>Gryllidae</taxon>
        <taxon>Gryllinae</taxon>
        <taxon>Gryllus</taxon>
    </lineage>
</organism>
<dbReference type="Proteomes" id="UP001378592">
    <property type="component" value="Unassembled WGS sequence"/>
</dbReference>
<dbReference type="EMBL" id="JAZDUA010000532">
    <property type="protein sequence ID" value="KAK7791485.1"/>
    <property type="molecule type" value="Genomic_DNA"/>
</dbReference>
<evidence type="ECO:0008006" key="4">
    <source>
        <dbReference type="Google" id="ProtNLM"/>
    </source>
</evidence>
<gene>
    <name evidence="2" type="ORF">R5R35_008816</name>
</gene>
<evidence type="ECO:0000313" key="2">
    <source>
        <dbReference type="EMBL" id="KAK7791485.1"/>
    </source>
</evidence>
<evidence type="ECO:0000256" key="1">
    <source>
        <dbReference type="SAM" id="SignalP"/>
    </source>
</evidence>
<dbReference type="SUPFAM" id="SSF47565">
    <property type="entry name" value="Insect pheromone/odorant-binding proteins"/>
    <property type="match status" value="1"/>
</dbReference>
<proteinExistence type="predicted"/>
<dbReference type="InterPro" id="IPR036728">
    <property type="entry name" value="PBP_GOBP_sf"/>
</dbReference>
<protein>
    <recommendedName>
        <fullName evidence="4">Odorant binding protein</fullName>
    </recommendedName>
</protein>
<comment type="caution">
    <text evidence="2">The sequence shown here is derived from an EMBL/GenBank/DDBJ whole genome shotgun (WGS) entry which is preliminary data.</text>
</comment>
<evidence type="ECO:0000313" key="3">
    <source>
        <dbReference type="Proteomes" id="UP001378592"/>
    </source>
</evidence>
<name>A0AAN9YYF2_9ORTH</name>
<dbReference type="AlphaFoldDB" id="A0AAN9YYF2"/>
<keyword evidence="3" id="KW-1185">Reference proteome</keyword>
<reference evidence="2 3" key="1">
    <citation type="submission" date="2024-03" db="EMBL/GenBank/DDBJ databases">
        <title>The genome assembly and annotation of the cricket Gryllus longicercus Weissman &amp; Gray.</title>
        <authorList>
            <person name="Szrajer S."/>
            <person name="Gray D."/>
            <person name="Ylla G."/>
        </authorList>
    </citation>
    <scope>NUCLEOTIDE SEQUENCE [LARGE SCALE GENOMIC DNA]</scope>
    <source>
        <strain evidence="2">DAG 2021-001</strain>
        <tissue evidence="2">Whole body minus gut</tissue>
    </source>
</reference>
<dbReference type="GO" id="GO:0005549">
    <property type="term" value="F:odorant binding"/>
    <property type="evidence" value="ECO:0007669"/>
    <property type="project" value="InterPro"/>
</dbReference>
<sequence length="128" mass="14955">MRVGSRVLVRHFEALLLLFILLDIVRPAASHLTKHTREEIQKQCKEEILKRADCRKLKHKETKQQCMNDCICEKEGLLTKDGEMASTPPQKMDLDPEAYQIKRMKCNKLVHNAPYCEKALVMEECMRD</sequence>
<feature type="signal peptide" evidence="1">
    <location>
        <begin position="1"/>
        <end position="30"/>
    </location>
</feature>
<feature type="chain" id="PRO_5042996951" description="Odorant binding protein" evidence="1">
    <location>
        <begin position="31"/>
        <end position="128"/>
    </location>
</feature>
<accession>A0AAN9YYF2</accession>